<dbReference type="CDD" id="cd02892">
    <property type="entry name" value="SQCY_1"/>
    <property type="match status" value="1"/>
</dbReference>
<evidence type="ECO:0000256" key="7">
    <source>
        <dbReference type="RuleBase" id="RU362003"/>
    </source>
</evidence>
<evidence type="ECO:0000256" key="2">
    <source>
        <dbReference type="ARBA" id="ARBA00022516"/>
    </source>
</evidence>
<dbReference type="EMBL" id="JAEPRA010000015">
    <property type="protein sequence ID" value="KAG2175199.1"/>
    <property type="molecule type" value="Genomic_DNA"/>
</dbReference>
<evidence type="ECO:0000256" key="6">
    <source>
        <dbReference type="ARBA" id="ARBA00023235"/>
    </source>
</evidence>
<sequence length="730" mass="84272">MVKTERFPSALIDSVKTPKFTDLTRWRLKVEHGAQTWHYLESEEDVKQWPQTRWDKYFLGVPFESPNLPRAKTPLETARNGFEFYKELQTEDGHWAGEYGGPMFLIPGLIITYYITGVPVPEPMRLEIIRYLLNRAHKDDGGWGIHIEGISTVFGTALNYVVLRILGLSADHPAMIKARATLHKLGGAVAAPAWGKFWLCAMSLYEWEGLNPVPPELWALPQLIPLCPGNWWVHTRMVYLPMGYIYAKRLNPEPTDFILQLRDELYVQPYDQIHWDSQRNNVSEADLFLPHTKIMDFLNGALTYYEMIPGKINLLRKYALDLTIDQIRMEDENTFFLDIGPVNKALNWLVVYYHYGKDSREFREHVKRNADFMWMGTEGMMMNGTNGSQLWDTTFIAQACTEARLVEHSDYRSNMLRILEFLDDCQIKRNVPDHQKCYRQVSKGAWPFSTRDQGYTVSDCTAEGLKATLAMQKIDGMPQLVSKERLRDSVDVMLTMQNSDGGFASYECIRGPKWLEWLNPAEVFGDIMIEYSYPECTTAVLTGLSAFKKTDPDYRRADIERVSQRALQYIKKSQRPDGSWFGSWAICFTYAAMFSLTSLSSIGEFYENSEHARRGCDFLLSKQMADGGWGEKYKSCETGVYCQNEKSQVVNTAYAVLALLDAKYPNEEPIRRAVKLIMDRQQENGEWLQESIEGVFNKNCMISYPNYKFSFTIWALGRYAAVWGDKRIRN</sequence>
<organism evidence="10 11">
    <name type="scientific">Umbelopsis vinacea</name>
    <dbReference type="NCBI Taxonomy" id="44442"/>
    <lineage>
        <taxon>Eukaryota</taxon>
        <taxon>Fungi</taxon>
        <taxon>Fungi incertae sedis</taxon>
        <taxon>Mucoromycota</taxon>
        <taxon>Mucoromycotina</taxon>
        <taxon>Umbelopsidomycetes</taxon>
        <taxon>Umbelopsidales</taxon>
        <taxon>Umbelopsidaceae</taxon>
        <taxon>Umbelopsis</taxon>
    </lineage>
</organism>
<dbReference type="EC" id="5.4.99.-" evidence="7"/>
<keyword evidence="3" id="KW-0677">Repeat</keyword>
<feature type="domain" description="Squalene cyclase C-terminal" evidence="8">
    <location>
        <begin position="388"/>
        <end position="720"/>
    </location>
</feature>
<comment type="similarity">
    <text evidence="1 7">Belongs to the terpene cyclase/mutase family.</text>
</comment>
<evidence type="ECO:0000313" key="11">
    <source>
        <dbReference type="Proteomes" id="UP000612746"/>
    </source>
</evidence>
<evidence type="ECO:0000256" key="1">
    <source>
        <dbReference type="ARBA" id="ARBA00009755"/>
    </source>
</evidence>
<evidence type="ECO:0000256" key="4">
    <source>
        <dbReference type="ARBA" id="ARBA00022955"/>
    </source>
</evidence>
<dbReference type="SUPFAM" id="SSF48239">
    <property type="entry name" value="Terpenoid cyclases/Protein prenyltransferases"/>
    <property type="match status" value="2"/>
</dbReference>
<gene>
    <name evidence="10" type="ORF">INT44_007687</name>
</gene>
<dbReference type="FunFam" id="1.50.10.20:FF:000002">
    <property type="entry name" value="Terpene cyclase/mutase family member"/>
    <property type="match status" value="1"/>
</dbReference>
<dbReference type="AlphaFoldDB" id="A0A8H7PJE3"/>
<dbReference type="PANTHER" id="PTHR11764">
    <property type="entry name" value="TERPENE CYCLASE/MUTASE FAMILY MEMBER"/>
    <property type="match status" value="1"/>
</dbReference>
<dbReference type="InterPro" id="IPR008930">
    <property type="entry name" value="Terpenoid_cyclase/PrenylTrfase"/>
</dbReference>
<dbReference type="GO" id="GO:0005811">
    <property type="term" value="C:lipid droplet"/>
    <property type="evidence" value="ECO:0007669"/>
    <property type="project" value="InterPro"/>
</dbReference>
<keyword evidence="4" id="KW-0752">Steroid biosynthesis</keyword>
<protein>
    <recommendedName>
        <fullName evidence="7">Terpene cyclase/mutase family member</fullName>
        <ecNumber evidence="7">5.4.99.-</ecNumber>
    </recommendedName>
</protein>
<keyword evidence="11" id="KW-1185">Reference proteome</keyword>
<evidence type="ECO:0000256" key="3">
    <source>
        <dbReference type="ARBA" id="ARBA00022737"/>
    </source>
</evidence>
<reference evidence="10" key="1">
    <citation type="submission" date="2020-12" db="EMBL/GenBank/DDBJ databases">
        <title>Metabolic potential, ecology and presence of endohyphal bacteria is reflected in genomic diversity of Mucoromycotina.</title>
        <authorList>
            <person name="Muszewska A."/>
            <person name="Okrasinska A."/>
            <person name="Steczkiewicz K."/>
            <person name="Drgas O."/>
            <person name="Orlowska M."/>
            <person name="Perlinska-Lenart U."/>
            <person name="Aleksandrzak-Piekarczyk T."/>
            <person name="Szatraj K."/>
            <person name="Zielenkiewicz U."/>
            <person name="Pilsyk S."/>
            <person name="Malc E."/>
            <person name="Mieczkowski P."/>
            <person name="Kruszewska J.S."/>
            <person name="Biernat P."/>
            <person name="Pawlowska J."/>
        </authorList>
    </citation>
    <scope>NUCLEOTIDE SEQUENCE</scope>
    <source>
        <strain evidence="10">WA0000051536</strain>
    </source>
</reference>
<dbReference type="GO" id="GO:0006696">
    <property type="term" value="P:ergosterol biosynthetic process"/>
    <property type="evidence" value="ECO:0007669"/>
    <property type="project" value="TreeGrafter"/>
</dbReference>
<dbReference type="GO" id="GO:0016104">
    <property type="term" value="P:triterpenoid biosynthetic process"/>
    <property type="evidence" value="ECO:0007669"/>
    <property type="project" value="InterPro"/>
</dbReference>
<proteinExistence type="inferred from homology"/>
<accession>A0A8H7PJE3</accession>
<dbReference type="NCBIfam" id="TIGR01787">
    <property type="entry name" value="squalene_cyclas"/>
    <property type="match status" value="1"/>
</dbReference>
<dbReference type="GO" id="GO:0000250">
    <property type="term" value="F:lanosterol synthase activity"/>
    <property type="evidence" value="ECO:0007669"/>
    <property type="project" value="TreeGrafter"/>
</dbReference>
<dbReference type="FunFam" id="1.50.10.20:FF:000003">
    <property type="entry name" value="Terpene cyclase/mutase family member"/>
    <property type="match status" value="1"/>
</dbReference>
<evidence type="ECO:0000256" key="5">
    <source>
        <dbReference type="ARBA" id="ARBA00023098"/>
    </source>
</evidence>
<dbReference type="InterPro" id="IPR018333">
    <property type="entry name" value="Squalene_cyclase"/>
</dbReference>
<dbReference type="PANTHER" id="PTHR11764:SF20">
    <property type="entry name" value="LANOSTEROL SYNTHASE"/>
    <property type="match status" value="1"/>
</dbReference>
<dbReference type="SFLD" id="SFLDG01016">
    <property type="entry name" value="Prenyltransferase_Like_2"/>
    <property type="match status" value="1"/>
</dbReference>
<feature type="domain" description="Squalene cyclase N-terminal" evidence="9">
    <location>
        <begin position="86"/>
        <end position="332"/>
    </location>
</feature>
<dbReference type="InterPro" id="IPR032697">
    <property type="entry name" value="SQ_cyclase_N"/>
</dbReference>
<dbReference type="PROSITE" id="PS01074">
    <property type="entry name" value="TERPENE_SYNTHASES"/>
    <property type="match status" value="1"/>
</dbReference>
<dbReference type="Proteomes" id="UP000612746">
    <property type="component" value="Unassembled WGS sequence"/>
</dbReference>
<dbReference type="Gene3D" id="1.50.10.20">
    <property type="match status" value="2"/>
</dbReference>
<dbReference type="InterPro" id="IPR002365">
    <property type="entry name" value="Terpene_synthase_CS"/>
</dbReference>
<evidence type="ECO:0000259" key="9">
    <source>
        <dbReference type="Pfam" id="PF13249"/>
    </source>
</evidence>
<dbReference type="Pfam" id="PF13249">
    <property type="entry name" value="SQHop_cyclase_N"/>
    <property type="match status" value="1"/>
</dbReference>
<dbReference type="InterPro" id="IPR032696">
    <property type="entry name" value="SQ_cyclase_C"/>
</dbReference>
<evidence type="ECO:0000259" key="8">
    <source>
        <dbReference type="Pfam" id="PF13243"/>
    </source>
</evidence>
<dbReference type="OrthoDB" id="21502at2759"/>
<dbReference type="Pfam" id="PF13243">
    <property type="entry name" value="SQHop_cyclase_C"/>
    <property type="match status" value="1"/>
</dbReference>
<keyword evidence="5" id="KW-0443">Lipid metabolism</keyword>
<evidence type="ECO:0000313" key="10">
    <source>
        <dbReference type="EMBL" id="KAG2175199.1"/>
    </source>
</evidence>
<comment type="caution">
    <text evidence="10">The sequence shown here is derived from an EMBL/GenBank/DDBJ whole genome shotgun (WGS) entry which is preliminary data.</text>
</comment>
<name>A0A8H7PJE3_9FUNG</name>
<keyword evidence="2" id="KW-0444">Lipid biosynthesis</keyword>
<keyword evidence="6 7" id="KW-0413">Isomerase</keyword>
<dbReference type="Gene3D" id="6.20.120.20">
    <property type="match status" value="1"/>
</dbReference>